<dbReference type="GO" id="GO:0047661">
    <property type="term" value="F:amino-acid racemase activity"/>
    <property type="evidence" value="ECO:0007669"/>
    <property type="project" value="InterPro"/>
</dbReference>
<reference evidence="3 5" key="2">
    <citation type="submission" date="2016-10" db="EMBL/GenBank/DDBJ databases">
        <authorList>
            <person name="de Groot N.N."/>
        </authorList>
    </citation>
    <scope>NUCLEOTIDE SEQUENCE [LARGE SCALE GENOMIC DNA]</scope>
    <source>
        <strain evidence="3 5">CGMCC 1.10210</strain>
    </source>
</reference>
<evidence type="ECO:0000313" key="4">
    <source>
        <dbReference type="Proteomes" id="UP000033519"/>
    </source>
</evidence>
<dbReference type="OrthoDB" id="9791723at2"/>
<evidence type="ECO:0000313" key="3">
    <source>
        <dbReference type="EMBL" id="SFD21647.1"/>
    </source>
</evidence>
<dbReference type="InterPro" id="IPR053714">
    <property type="entry name" value="Iso_Racemase_Enz_sf"/>
</dbReference>
<dbReference type="AlphaFoldDB" id="A0A0F5PYA7"/>
<accession>A0A0F5PYA7</accession>
<proteinExistence type="inferred from homology"/>
<gene>
    <name evidence="3" type="ORF">SAMN04488059_12936</name>
    <name evidence="2" type="ORF">WH91_12055</name>
</gene>
<evidence type="ECO:0000313" key="5">
    <source>
        <dbReference type="Proteomes" id="UP000182258"/>
    </source>
</evidence>
<dbReference type="Proteomes" id="UP000033519">
    <property type="component" value="Unassembled WGS sequence"/>
</dbReference>
<sequence length="247" mass="25975">MRVRLINPNTTQSFTRTLQTIAQGFAADGTIVDATSPVMGTPSVESHVEEAVAAIGVIEQVVAGDKAGIDGYVICCFGDTGIAAAREVTNAPVVGMTEAAFFAASMLAASFSVITLPPRTRIHSERVLRETGMAERCARVRAIDIPVLDLADEDEAVEAAFLDEARRALAEDHSEAIVLGCAGLTHLVEPLSRHLGVPVIDGVMVGLKMVEGLVTLRLGTSKRSSFAYPPAKGLTGVFAHLLDGHKG</sequence>
<protein>
    <submittedName>
        <fullName evidence="3">Allantoin racemase</fullName>
    </submittedName>
</protein>
<evidence type="ECO:0000313" key="2">
    <source>
        <dbReference type="EMBL" id="KKC32814.1"/>
    </source>
</evidence>
<name>A0A0F5PYA7_9HYPH</name>
<dbReference type="InterPro" id="IPR015942">
    <property type="entry name" value="Asp/Glu/hydantoin_racemase"/>
</dbReference>
<dbReference type="PANTHER" id="PTHR28047">
    <property type="entry name" value="PROTEIN DCG1"/>
    <property type="match status" value="1"/>
</dbReference>
<dbReference type="InterPro" id="IPR052186">
    <property type="entry name" value="Hydantoin_racemase-like"/>
</dbReference>
<organism evidence="3 5">
    <name type="scientific">Devosia psychrophila</name>
    <dbReference type="NCBI Taxonomy" id="728005"/>
    <lineage>
        <taxon>Bacteria</taxon>
        <taxon>Pseudomonadati</taxon>
        <taxon>Pseudomonadota</taxon>
        <taxon>Alphaproteobacteria</taxon>
        <taxon>Hyphomicrobiales</taxon>
        <taxon>Devosiaceae</taxon>
        <taxon>Devosia</taxon>
    </lineage>
</organism>
<dbReference type="STRING" id="728005.SAMN04488059_12936"/>
<comment type="similarity">
    <text evidence="1">Belongs to the HyuE racemase family.</text>
</comment>
<evidence type="ECO:0000256" key="1">
    <source>
        <dbReference type="ARBA" id="ARBA00038414"/>
    </source>
</evidence>
<dbReference type="EMBL" id="LAPV01000127">
    <property type="protein sequence ID" value="KKC32814.1"/>
    <property type="molecule type" value="Genomic_DNA"/>
</dbReference>
<dbReference type="Pfam" id="PF01177">
    <property type="entry name" value="Asp_Glu_race"/>
    <property type="match status" value="1"/>
</dbReference>
<reference evidence="2 4" key="1">
    <citation type="submission" date="2015-03" db="EMBL/GenBank/DDBJ databases">
        <authorList>
            <person name="Lepp D."/>
            <person name="Hassan Y.I."/>
            <person name="Li X.-Z."/>
            <person name="Zhou T."/>
        </authorList>
    </citation>
    <scope>NUCLEOTIDE SEQUENCE [LARGE SCALE GENOMIC DNA]</scope>
    <source>
        <strain evidence="2 4">Cr7-05</strain>
    </source>
</reference>
<dbReference type="Gene3D" id="3.40.50.12500">
    <property type="match status" value="1"/>
</dbReference>
<dbReference type="PANTHER" id="PTHR28047:SF5">
    <property type="entry name" value="PROTEIN DCG1"/>
    <property type="match status" value="1"/>
</dbReference>
<keyword evidence="4" id="KW-1185">Reference proteome</keyword>
<dbReference type="RefSeq" id="WP_046171254.1">
    <property type="nucleotide sequence ID" value="NZ_FOMB01000029.1"/>
</dbReference>
<dbReference type="Proteomes" id="UP000182258">
    <property type="component" value="Unassembled WGS sequence"/>
</dbReference>
<dbReference type="PATRIC" id="fig|728005.3.peg.561"/>
<dbReference type="EMBL" id="FOMB01000029">
    <property type="protein sequence ID" value="SFD21647.1"/>
    <property type="molecule type" value="Genomic_DNA"/>
</dbReference>